<evidence type="ECO:0000256" key="11">
    <source>
        <dbReference type="SAM" id="Coils"/>
    </source>
</evidence>
<dbReference type="InterPro" id="IPR051131">
    <property type="entry name" value="NEK_Ser/Thr_kinase_NIMA"/>
</dbReference>
<evidence type="ECO:0000256" key="8">
    <source>
        <dbReference type="ARBA" id="ARBA00047899"/>
    </source>
</evidence>
<dbReference type="InterPro" id="IPR008271">
    <property type="entry name" value="Ser/Thr_kinase_AS"/>
</dbReference>
<comment type="similarity">
    <text evidence="1">Belongs to the protein kinase superfamily. NEK Ser/Thr protein kinase family. NIMA subfamily.</text>
</comment>
<comment type="catalytic activity">
    <reaction evidence="8">
        <text>L-threonyl-[protein] + ATP = O-phospho-L-threonyl-[protein] + ADP + H(+)</text>
        <dbReference type="Rhea" id="RHEA:46608"/>
        <dbReference type="Rhea" id="RHEA-COMP:11060"/>
        <dbReference type="Rhea" id="RHEA-COMP:11605"/>
        <dbReference type="ChEBI" id="CHEBI:15378"/>
        <dbReference type="ChEBI" id="CHEBI:30013"/>
        <dbReference type="ChEBI" id="CHEBI:30616"/>
        <dbReference type="ChEBI" id="CHEBI:61977"/>
        <dbReference type="ChEBI" id="CHEBI:456216"/>
        <dbReference type="EC" id="2.7.11.1"/>
    </reaction>
</comment>
<keyword evidence="6" id="KW-0418">Kinase</keyword>
<evidence type="ECO:0000313" key="14">
    <source>
        <dbReference type="EMBL" id="CAD8181229.1"/>
    </source>
</evidence>
<evidence type="ECO:0000256" key="3">
    <source>
        <dbReference type="ARBA" id="ARBA00022527"/>
    </source>
</evidence>
<dbReference type="OrthoDB" id="248923at2759"/>
<dbReference type="FunFam" id="3.30.200.20:FF:000097">
    <property type="entry name" value="Probable serine/threonine-protein kinase nek1"/>
    <property type="match status" value="1"/>
</dbReference>
<evidence type="ECO:0000256" key="5">
    <source>
        <dbReference type="ARBA" id="ARBA00022741"/>
    </source>
</evidence>
<dbReference type="EC" id="2.7.11.1" evidence="2"/>
<dbReference type="GO" id="GO:0005524">
    <property type="term" value="F:ATP binding"/>
    <property type="evidence" value="ECO:0007669"/>
    <property type="project" value="UniProtKB-UniRule"/>
</dbReference>
<evidence type="ECO:0000256" key="6">
    <source>
        <dbReference type="ARBA" id="ARBA00022777"/>
    </source>
</evidence>
<evidence type="ECO:0000313" key="15">
    <source>
        <dbReference type="Proteomes" id="UP000683925"/>
    </source>
</evidence>
<keyword evidence="3" id="KW-0723">Serine/threonine-protein kinase</keyword>
<reference evidence="14" key="1">
    <citation type="submission" date="2021-01" db="EMBL/GenBank/DDBJ databases">
        <authorList>
            <consortium name="Genoscope - CEA"/>
            <person name="William W."/>
        </authorList>
    </citation>
    <scope>NUCLEOTIDE SEQUENCE</scope>
</reference>
<comment type="catalytic activity">
    <reaction evidence="9">
        <text>L-seryl-[protein] + ATP = O-phospho-L-seryl-[protein] + ADP + H(+)</text>
        <dbReference type="Rhea" id="RHEA:17989"/>
        <dbReference type="Rhea" id="RHEA-COMP:9863"/>
        <dbReference type="Rhea" id="RHEA-COMP:11604"/>
        <dbReference type="ChEBI" id="CHEBI:15378"/>
        <dbReference type="ChEBI" id="CHEBI:29999"/>
        <dbReference type="ChEBI" id="CHEBI:30616"/>
        <dbReference type="ChEBI" id="CHEBI:83421"/>
        <dbReference type="ChEBI" id="CHEBI:456216"/>
        <dbReference type="EC" id="2.7.11.1"/>
    </reaction>
</comment>
<feature type="domain" description="Protein kinase" evidence="13">
    <location>
        <begin position="9"/>
        <end position="267"/>
    </location>
</feature>
<keyword evidence="7 10" id="KW-0067">ATP-binding</keyword>
<evidence type="ECO:0000256" key="1">
    <source>
        <dbReference type="ARBA" id="ARBA00010886"/>
    </source>
</evidence>
<keyword evidence="5 10" id="KW-0547">Nucleotide-binding</keyword>
<dbReference type="PROSITE" id="PS50011">
    <property type="entry name" value="PROTEIN_KINASE_DOM"/>
    <property type="match status" value="1"/>
</dbReference>
<dbReference type="FunFam" id="1.10.510.10:FF:000869">
    <property type="entry name" value="Nek protein kinase"/>
    <property type="match status" value="1"/>
</dbReference>
<dbReference type="OMA" id="FAYNRIL"/>
<protein>
    <recommendedName>
        <fullName evidence="2">non-specific serine/threonine protein kinase</fullName>
        <ecNumber evidence="2">2.7.11.1</ecNumber>
    </recommendedName>
</protein>
<accession>A0A8S1VZJ4</accession>
<comment type="caution">
    <text evidence="14">The sequence shown here is derived from an EMBL/GenBank/DDBJ whole genome shotgun (WGS) entry which is preliminary data.</text>
</comment>
<name>A0A8S1VZJ4_PAROT</name>
<feature type="coiled-coil region" evidence="11">
    <location>
        <begin position="389"/>
        <end position="450"/>
    </location>
</feature>
<feature type="region of interest" description="Disordered" evidence="12">
    <location>
        <begin position="507"/>
        <end position="531"/>
    </location>
</feature>
<dbReference type="InterPro" id="IPR000719">
    <property type="entry name" value="Prot_kinase_dom"/>
</dbReference>
<keyword evidence="11" id="KW-0175">Coiled coil</keyword>
<evidence type="ECO:0000256" key="10">
    <source>
        <dbReference type="PROSITE-ProRule" id="PRU10141"/>
    </source>
</evidence>
<gene>
    <name evidence="14" type="ORF">POCTA_138.1.T0760209</name>
</gene>
<dbReference type="PANTHER" id="PTHR44899:SF3">
    <property type="entry name" value="SERINE_THREONINE-PROTEIN KINASE NEK1"/>
    <property type="match status" value="1"/>
</dbReference>
<dbReference type="GO" id="GO:0004674">
    <property type="term" value="F:protein serine/threonine kinase activity"/>
    <property type="evidence" value="ECO:0007669"/>
    <property type="project" value="UniProtKB-KW"/>
</dbReference>
<evidence type="ECO:0000256" key="7">
    <source>
        <dbReference type="ARBA" id="ARBA00022840"/>
    </source>
</evidence>
<keyword evidence="4" id="KW-0808">Transferase</keyword>
<dbReference type="Pfam" id="PF00069">
    <property type="entry name" value="Pkinase"/>
    <property type="match status" value="1"/>
</dbReference>
<dbReference type="PROSITE" id="PS00107">
    <property type="entry name" value="PROTEIN_KINASE_ATP"/>
    <property type="match status" value="1"/>
</dbReference>
<dbReference type="PANTHER" id="PTHR44899">
    <property type="entry name" value="CAMK FAMILY PROTEIN KINASE"/>
    <property type="match status" value="1"/>
</dbReference>
<feature type="binding site" evidence="10">
    <location>
        <position position="39"/>
    </location>
    <ligand>
        <name>ATP</name>
        <dbReference type="ChEBI" id="CHEBI:30616"/>
    </ligand>
</feature>
<dbReference type="CDD" id="cd08215">
    <property type="entry name" value="STKc_Nek"/>
    <property type="match status" value="1"/>
</dbReference>
<evidence type="ECO:0000256" key="2">
    <source>
        <dbReference type="ARBA" id="ARBA00012513"/>
    </source>
</evidence>
<dbReference type="InterPro" id="IPR017441">
    <property type="entry name" value="Protein_kinase_ATP_BS"/>
</dbReference>
<dbReference type="SMART" id="SM00220">
    <property type="entry name" value="S_TKc"/>
    <property type="match status" value="1"/>
</dbReference>
<dbReference type="Proteomes" id="UP000683925">
    <property type="component" value="Unassembled WGS sequence"/>
</dbReference>
<evidence type="ECO:0000256" key="12">
    <source>
        <dbReference type="SAM" id="MobiDB-lite"/>
    </source>
</evidence>
<sequence>MSLKYSDLYEELETIGSGSYGSAYLVKNKKTGQLSVAKKVHLGKLSEKEKISALREAELLKSLDHPNIVQYMGSFADSSQLIILMEYCEEGDLQYHIKKRKQGKQIQYFPEKMILNWFIQQLFALQFIHSKKILHRDIKTSNIFLTSNGTVKLGDFGVSKVLESTFDQASTVAGTPYYMSPEVCENKPYTFKSDVWALGCVLHELCTFKHAFDAKNILSLVTKILNGQTETLPSHYSKDLQQLIHRLLTKQVQSRPLVAEIINMPFIQSVMQDFIRSGGKQNFCSVVGVKKIKQHDIQAHNQHQIQQNQINQSKQDQESYEHSIKDEINKEKEDESINQTVLSQSLNKKQIDNASRYTIGDTIMSQASQFLEPEPKQISPKSILKLKKEQETQQKIEMLSKAAQNISQQNQKQAELRKIQNLYGTQSQFYQQKQQEIQQTTTQQQFYQKQQQTEQTLQKSQVQQQQQQTSKQQQQQIQNPNFDQSLQSSSKFKPIDEEVMKKSLLSLKQKQAQKKEQSSKNQTMDYQPDEYPEDFEYYDDFEDYDSDNEFQNETVINEEILGDEMDGTRLTQRQSDQDLQNVVEVYKNELAKAKSGNETLAEIQEEPESSYSSSFYKTDEKFKPKISMIENLKKSILQQIPQDLFNFAYNRILKAIENKQSSQEMYKDLKQILGKKYSGAGFQIEQLIYQEQLYKHFQN</sequence>
<evidence type="ECO:0000256" key="9">
    <source>
        <dbReference type="ARBA" id="ARBA00048679"/>
    </source>
</evidence>
<dbReference type="AlphaFoldDB" id="A0A8S1VZJ4"/>
<evidence type="ECO:0000259" key="13">
    <source>
        <dbReference type="PROSITE" id="PS50011"/>
    </source>
</evidence>
<dbReference type="EMBL" id="CAJJDP010000075">
    <property type="protein sequence ID" value="CAD8181229.1"/>
    <property type="molecule type" value="Genomic_DNA"/>
</dbReference>
<organism evidence="14 15">
    <name type="scientific">Paramecium octaurelia</name>
    <dbReference type="NCBI Taxonomy" id="43137"/>
    <lineage>
        <taxon>Eukaryota</taxon>
        <taxon>Sar</taxon>
        <taxon>Alveolata</taxon>
        <taxon>Ciliophora</taxon>
        <taxon>Intramacronucleata</taxon>
        <taxon>Oligohymenophorea</taxon>
        <taxon>Peniculida</taxon>
        <taxon>Parameciidae</taxon>
        <taxon>Paramecium</taxon>
    </lineage>
</organism>
<evidence type="ECO:0000256" key="4">
    <source>
        <dbReference type="ARBA" id="ARBA00022679"/>
    </source>
</evidence>
<proteinExistence type="inferred from homology"/>
<dbReference type="PROSITE" id="PS00108">
    <property type="entry name" value="PROTEIN_KINASE_ST"/>
    <property type="match status" value="1"/>
</dbReference>
<keyword evidence="15" id="KW-1185">Reference proteome</keyword>